<dbReference type="GO" id="GO:0046677">
    <property type="term" value="P:response to antibiotic"/>
    <property type="evidence" value="ECO:0007669"/>
    <property type="project" value="UniProtKB-KW"/>
</dbReference>
<dbReference type="InterPro" id="IPR002528">
    <property type="entry name" value="MATE_fam"/>
</dbReference>
<evidence type="ECO:0000256" key="4">
    <source>
        <dbReference type="ARBA" id="ARBA00022448"/>
    </source>
</evidence>
<dbReference type="InterPro" id="IPR048279">
    <property type="entry name" value="MdtK-like"/>
</dbReference>
<comment type="caution">
    <text evidence="11">The sequence shown here is derived from an EMBL/GenBank/DDBJ whole genome shotgun (WGS) entry which is preliminary data.</text>
</comment>
<dbReference type="PANTHER" id="PTHR43823">
    <property type="entry name" value="SPORULATION PROTEIN YKVU"/>
    <property type="match status" value="1"/>
</dbReference>
<keyword evidence="7 10" id="KW-1133">Transmembrane helix</keyword>
<comment type="subcellular location">
    <subcellularLocation>
        <location evidence="1">Cell membrane</location>
        <topology evidence="1">Multi-pass membrane protein</topology>
    </subcellularLocation>
</comment>
<keyword evidence="12" id="KW-1185">Reference proteome</keyword>
<dbReference type="PIRSF" id="PIRSF006603">
    <property type="entry name" value="DinF"/>
    <property type="match status" value="1"/>
</dbReference>
<feature type="transmembrane region" description="Helical" evidence="10">
    <location>
        <begin position="91"/>
        <end position="114"/>
    </location>
</feature>
<feature type="transmembrane region" description="Helical" evidence="10">
    <location>
        <begin position="312"/>
        <end position="334"/>
    </location>
</feature>
<evidence type="ECO:0000256" key="1">
    <source>
        <dbReference type="ARBA" id="ARBA00004651"/>
    </source>
</evidence>
<accession>A0A0R2L7M4</accession>
<keyword evidence="8 10" id="KW-0472">Membrane</keyword>
<evidence type="ECO:0000256" key="2">
    <source>
        <dbReference type="ARBA" id="ARBA00008417"/>
    </source>
</evidence>
<keyword evidence="5" id="KW-1003">Cell membrane</keyword>
<reference evidence="11 12" key="1">
    <citation type="journal article" date="2015" name="Genome Announc.">
        <title>Expanding the biotechnology potential of lactobacilli through comparative genomics of 213 strains and associated genera.</title>
        <authorList>
            <person name="Sun Z."/>
            <person name="Harris H.M."/>
            <person name="McCann A."/>
            <person name="Guo C."/>
            <person name="Argimon S."/>
            <person name="Zhang W."/>
            <person name="Yang X."/>
            <person name="Jeffery I.B."/>
            <person name="Cooney J.C."/>
            <person name="Kagawa T.F."/>
            <person name="Liu W."/>
            <person name="Song Y."/>
            <person name="Salvetti E."/>
            <person name="Wrobel A."/>
            <person name="Rasinkangas P."/>
            <person name="Parkhill J."/>
            <person name="Rea M.C."/>
            <person name="O'Sullivan O."/>
            <person name="Ritari J."/>
            <person name="Douillard F.P."/>
            <person name="Paul Ross R."/>
            <person name="Yang R."/>
            <person name="Briner A.E."/>
            <person name="Felis G.E."/>
            <person name="de Vos W.M."/>
            <person name="Barrangou R."/>
            <person name="Klaenhammer T.R."/>
            <person name="Caufield P.W."/>
            <person name="Cui Y."/>
            <person name="Zhang H."/>
            <person name="O'Toole P.W."/>
        </authorList>
    </citation>
    <scope>NUCLEOTIDE SEQUENCE [LARGE SCALE GENOMIC DNA]</scope>
    <source>
        <strain evidence="11 12">DSM 22467</strain>
    </source>
</reference>
<dbReference type="GO" id="GO:0015297">
    <property type="term" value="F:antiporter activity"/>
    <property type="evidence" value="ECO:0007669"/>
    <property type="project" value="InterPro"/>
</dbReference>
<gene>
    <name evidence="11" type="ORF">IV54_GL001132</name>
</gene>
<evidence type="ECO:0000313" key="11">
    <source>
        <dbReference type="EMBL" id="KRN97832.1"/>
    </source>
</evidence>
<protein>
    <recommendedName>
        <fullName evidence="3">Multidrug export protein MepA</fullName>
    </recommendedName>
</protein>
<dbReference type="GO" id="GO:0005886">
    <property type="term" value="C:plasma membrane"/>
    <property type="evidence" value="ECO:0007669"/>
    <property type="project" value="UniProtKB-SubCell"/>
</dbReference>
<evidence type="ECO:0000256" key="8">
    <source>
        <dbReference type="ARBA" id="ARBA00023136"/>
    </source>
</evidence>
<feature type="transmembrane region" description="Helical" evidence="10">
    <location>
        <begin position="166"/>
        <end position="184"/>
    </location>
</feature>
<feature type="transmembrane region" description="Helical" evidence="10">
    <location>
        <begin position="232"/>
        <end position="257"/>
    </location>
</feature>
<dbReference type="AlphaFoldDB" id="A0A0R2L7M4"/>
<feature type="transmembrane region" description="Helical" evidence="10">
    <location>
        <begin position="269"/>
        <end position="291"/>
    </location>
</feature>
<evidence type="ECO:0000256" key="5">
    <source>
        <dbReference type="ARBA" id="ARBA00022475"/>
    </source>
</evidence>
<feature type="transmembrane region" description="Helical" evidence="10">
    <location>
        <begin position="14"/>
        <end position="34"/>
    </location>
</feature>
<keyword evidence="9" id="KW-0046">Antibiotic resistance</keyword>
<comment type="similarity">
    <text evidence="2">Belongs to the multi antimicrobial extrusion (MATE) (TC 2.A.66.1) family. MepA subfamily.</text>
</comment>
<dbReference type="PANTHER" id="PTHR43823:SF3">
    <property type="entry name" value="MULTIDRUG EXPORT PROTEIN MEPA"/>
    <property type="match status" value="1"/>
</dbReference>
<name>A0A0R2L7M4_9LACO</name>
<evidence type="ECO:0000256" key="7">
    <source>
        <dbReference type="ARBA" id="ARBA00022989"/>
    </source>
</evidence>
<evidence type="ECO:0000313" key="12">
    <source>
        <dbReference type="Proteomes" id="UP000051906"/>
    </source>
</evidence>
<dbReference type="STRING" id="616990.IV54_GL001132"/>
<dbReference type="RefSeq" id="WP_057879269.1">
    <property type="nucleotide sequence ID" value="NZ_JQCA01000163.1"/>
</dbReference>
<dbReference type="EMBL" id="JQCA01000163">
    <property type="protein sequence ID" value="KRN97832.1"/>
    <property type="molecule type" value="Genomic_DNA"/>
</dbReference>
<dbReference type="InterPro" id="IPR051327">
    <property type="entry name" value="MATE_MepA_subfamily"/>
</dbReference>
<dbReference type="PATRIC" id="fig|616990.3.peg.1220"/>
<dbReference type="Pfam" id="PF01554">
    <property type="entry name" value="MatE"/>
    <property type="match status" value="2"/>
</dbReference>
<dbReference type="NCBIfam" id="TIGR00797">
    <property type="entry name" value="matE"/>
    <property type="match status" value="1"/>
</dbReference>
<proteinExistence type="inferred from homology"/>
<evidence type="ECO:0000256" key="10">
    <source>
        <dbReference type="SAM" id="Phobius"/>
    </source>
</evidence>
<dbReference type="OrthoDB" id="9811110at2"/>
<feature type="transmembrane region" description="Helical" evidence="10">
    <location>
        <begin position="134"/>
        <end position="154"/>
    </location>
</feature>
<dbReference type="CDD" id="cd13143">
    <property type="entry name" value="MATE_MepA_like"/>
    <property type="match status" value="1"/>
</dbReference>
<feature type="transmembrane region" description="Helical" evidence="10">
    <location>
        <begin position="395"/>
        <end position="413"/>
    </location>
</feature>
<sequence length="445" mass="48134">MEELFEKAPVPRAYFKLALPVVLGMVASMIYNLADTYFVSQTQNTALVAGVALCTPLFSLLIAIGDIFGLGGSSLISRLLGEKDYQTARRVSSFCLYGAIVVGLLVTVLLLAFTRPILVMFGATPATYHYAEQFYHLMTFGAMPIMVSMVPGNLIRTEGFATQSMIGTMVGTVVTIVLDPILIFSAGMGAAGAALATMIGYSISAILLVWLTGHYCQVVTIDVRQSRINRQLLGQVLLIGIPGSITNLMQAFGTAVLNRYLVSFGPTRVAAMGIVLKVYMIIMLVMIGFAFGAQPLIGYTYGARNQKRFKQVLRFDLLVEVGYALVFAVLLMVFAPQIIGLFLHDQAVITAGTYMLRVFLATTPFVGAVLVYTTVFQSTGKALAALLMSISRQGVAFYLFIVVGAGLLGYHGIIWAQPAADVVTCLLGWLLARAAFKQQWGEEKD</sequence>
<evidence type="ECO:0000256" key="6">
    <source>
        <dbReference type="ARBA" id="ARBA00022692"/>
    </source>
</evidence>
<keyword evidence="6 10" id="KW-0812">Transmembrane</keyword>
<dbReference type="GO" id="GO:0042910">
    <property type="term" value="F:xenobiotic transmembrane transporter activity"/>
    <property type="evidence" value="ECO:0007669"/>
    <property type="project" value="InterPro"/>
</dbReference>
<dbReference type="Proteomes" id="UP000051906">
    <property type="component" value="Unassembled WGS sequence"/>
</dbReference>
<organism evidence="11 12">
    <name type="scientific">Levilactobacillus paucivorans</name>
    <dbReference type="NCBI Taxonomy" id="616990"/>
    <lineage>
        <taxon>Bacteria</taxon>
        <taxon>Bacillati</taxon>
        <taxon>Bacillota</taxon>
        <taxon>Bacilli</taxon>
        <taxon>Lactobacillales</taxon>
        <taxon>Lactobacillaceae</taxon>
        <taxon>Levilactobacillus</taxon>
    </lineage>
</organism>
<feature type="transmembrane region" description="Helical" evidence="10">
    <location>
        <begin position="190"/>
        <end position="211"/>
    </location>
</feature>
<feature type="transmembrane region" description="Helical" evidence="10">
    <location>
        <begin position="46"/>
        <end position="70"/>
    </location>
</feature>
<evidence type="ECO:0000256" key="9">
    <source>
        <dbReference type="ARBA" id="ARBA00023251"/>
    </source>
</evidence>
<dbReference type="InterPro" id="IPR045070">
    <property type="entry name" value="MATE_MepA-like"/>
</dbReference>
<evidence type="ECO:0000256" key="3">
    <source>
        <dbReference type="ARBA" id="ARBA00022106"/>
    </source>
</evidence>
<feature type="transmembrane region" description="Helical" evidence="10">
    <location>
        <begin position="354"/>
        <end position="375"/>
    </location>
</feature>
<keyword evidence="4" id="KW-0813">Transport</keyword>